<protein>
    <submittedName>
        <fullName evidence="2">Uncharacterized protein</fullName>
    </submittedName>
</protein>
<evidence type="ECO:0000313" key="2">
    <source>
        <dbReference type="EMBL" id="GGL47173.1"/>
    </source>
</evidence>
<keyword evidence="3" id="KW-1185">Reference proteome</keyword>
<feature type="transmembrane region" description="Helical" evidence="1">
    <location>
        <begin position="21"/>
        <end position="41"/>
    </location>
</feature>
<name>A0A830FHA6_9EURY</name>
<evidence type="ECO:0000313" key="3">
    <source>
        <dbReference type="Proteomes" id="UP000607197"/>
    </source>
</evidence>
<keyword evidence="1" id="KW-1133">Transmembrane helix</keyword>
<evidence type="ECO:0000256" key="1">
    <source>
        <dbReference type="SAM" id="Phobius"/>
    </source>
</evidence>
<reference evidence="2" key="1">
    <citation type="journal article" date="2014" name="Int. J. Syst. Evol. Microbiol.">
        <title>Complete genome sequence of Corynebacterium casei LMG S-19264T (=DSM 44701T), isolated from a smear-ripened cheese.</title>
        <authorList>
            <consortium name="US DOE Joint Genome Institute (JGI-PGF)"/>
            <person name="Walter F."/>
            <person name="Albersmeier A."/>
            <person name="Kalinowski J."/>
            <person name="Ruckert C."/>
        </authorList>
    </citation>
    <scope>NUCLEOTIDE SEQUENCE</scope>
    <source>
        <strain evidence="2">JCM 19596</strain>
    </source>
</reference>
<dbReference type="Proteomes" id="UP000607197">
    <property type="component" value="Unassembled WGS sequence"/>
</dbReference>
<gene>
    <name evidence="2" type="ORF">GCM10009039_01830</name>
</gene>
<keyword evidence="1" id="KW-0812">Transmembrane</keyword>
<feature type="transmembrane region" description="Helical" evidence="1">
    <location>
        <begin position="166"/>
        <end position="184"/>
    </location>
</feature>
<dbReference type="AlphaFoldDB" id="A0A830FHA6"/>
<dbReference type="EMBL" id="BMPG01000001">
    <property type="protein sequence ID" value="GGL47173.1"/>
    <property type="molecule type" value="Genomic_DNA"/>
</dbReference>
<feature type="transmembrane region" description="Helical" evidence="1">
    <location>
        <begin position="220"/>
        <end position="242"/>
    </location>
</feature>
<dbReference type="InterPro" id="IPR018688">
    <property type="entry name" value="PpoB2-like"/>
</dbReference>
<sequence length="294" mass="32376">MSFENREQNDFSLASLTHMKLDRGTTVVVAMILTDIVWWWLTWAGETPMPGMMWVMKKAADGMVPMAAPGFMELGVFHVGTPQAIFGYVVMWGVMMWAMMHPAMTRFTRDYAKAYQGGPVGAAITLVAFLVTYHLVWALSALLPLLWHGLLVLAGFEQGIFGFTRAFPHASIGGILVLCGIYQLTGFKGAMLRSCCANVPLHSHTVPEALREGLSHGVRCCAISFGVFFLVMPFFGEMNFFWMAMLTLVITAERLPSWGREIAAATGVAALLAGLYVLFVQPDLGITWVTSMSM</sequence>
<proteinExistence type="predicted"/>
<reference evidence="2" key="2">
    <citation type="submission" date="2020-09" db="EMBL/GenBank/DDBJ databases">
        <authorList>
            <person name="Sun Q."/>
            <person name="Ohkuma M."/>
        </authorList>
    </citation>
    <scope>NUCLEOTIDE SEQUENCE</scope>
    <source>
        <strain evidence="2">JCM 19596</strain>
    </source>
</reference>
<organism evidence="2 3">
    <name type="scientific">Halocalculus aciditolerans</name>
    <dbReference type="NCBI Taxonomy" id="1383812"/>
    <lineage>
        <taxon>Archaea</taxon>
        <taxon>Methanobacteriati</taxon>
        <taxon>Methanobacteriota</taxon>
        <taxon>Stenosarchaea group</taxon>
        <taxon>Halobacteria</taxon>
        <taxon>Halobacteriales</taxon>
        <taxon>Halobacteriaceae</taxon>
        <taxon>Halocalculus</taxon>
    </lineage>
</organism>
<accession>A0A830FHA6</accession>
<dbReference type="Pfam" id="PF09948">
    <property type="entry name" value="PpoB2"/>
    <property type="match status" value="1"/>
</dbReference>
<feature type="transmembrane region" description="Helical" evidence="1">
    <location>
        <begin position="76"/>
        <end position="99"/>
    </location>
</feature>
<feature type="transmembrane region" description="Helical" evidence="1">
    <location>
        <begin position="262"/>
        <end position="280"/>
    </location>
</feature>
<keyword evidence="1" id="KW-0472">Membrane</keyword>
<comment type="caution">
    <text evidence="2">The sequence shown here is derived from an EMBL/GenBank/DDBJ whole genome shotgun (WGS) entry which is preliminary data.</text>
</comment>
<feature type="transmembrane region" description="Helical" evidence="1">
    <location>
        <begin position="120"/>
        <end position="146"/>
    </location>
</feature>